<dbReference type="OrthoDB" id="310217at2759"/>
<evidence type="ECO:0000256" key="8">
    <source>
        <dbReference type="ARBA" id="ARBA00023034"/>
    </source>
</evidence>
<keyword evidence="9 11" id="KW-0472">Membrane</keyword>
<evidence type="ECO:0000256" key="10">
    <source>
        <dbReference type="ARBA" id="ARBA00023329"/>
    </source>
</evidence>
<comment type="caution">
    <text evidence="12">The sequence shown here is derived from an EMBL/GenBank/DDBJ whole genome shotgun (WGS) entry which is preliminary data.</text>
</comment>
<dbReference type="EMBL" id="BDSP01000153">
    <property type="protein sequence ID" value="GAX20937.1"/>
    <property type="molecule type" value="Genomic_DNA"/>
</dbReference>
<dbReference type="InParanoid" id="A0A1Z5K3V9"/>
<name>A0A1Z5K3V9_FISSO</name>
<keyword evidence="8 11" id="KW-0333">Golgi apparatus</keyword>
<dbReference type="PANTHER" id="PTHR10805:SF0">
    <property type="entry name" value="COATOMER SUBUNIT EPSILON"/>
    <property type="match status" value="1"/>
</dbReference>
<accession>A0A1Z5K3V9</accession>
<dbReference type="GO" id="GO:0000139">
    <property type="term" value="C:Golgi membrane"/>
    <property type="evidence" value="ECO:0007669"/>
    <property type="project" value="UniProtKB-SubCell"/>
</dbReference>
<dbReference type="InterPro" id="IPR006822">
    <property type="entry name" value="Coatomer_esu"/>
</dbReference>
<dbReference type="AlphaFoldDB" id="A0A1Z5K3V9"/>
<evidence type="ECO:0000256" key="7">
    <source>
        <dbReference type="ARBA" id="ARBA00022927"/>
    </source>
</evidence>
<keyword evidence="10 11" id="KW-0968">Cytoplasmic vesicle</keyword>
<evidence type="ECO:0000256" key="2">
    <source>
        <dbReference type="ARBA" id="ARBA00004347"/>
    </source>
</evidence>
<dbReference type="Proteomes" id="UP000198406">
    <property type="component" value="Unassembled WGS sequence"/>
</dbReference>
<evidence type="ECO:0000256" key="11">
    <source>
        <dbReference type="PIRNR" id="PIRNR016478"/>
    </source>
</evidence>
<sequence>MTEPDDLYTLRAQYWLGHYNLAIEEAKSIARRPMSPALKAEREEILNRAYLALGQYDKLSGGTSALDALILRANFEASQDANALDELRTIAATAGPSEQLTAAQVLLSTGQTKEALSLVHLGATMEHIALALQIFLKMDRLDLAMQQLQLLRQADEDAILTQLGSVYVNLATGASGAEDAIHSLNMLTEQYGPSSLLLNLMACAFMNQGDFAAAEGKLQECLRDHPELPIPDTLINLVCCLVQQNKPADQFIGQMQQTYPNHDFCAGLERVVTAFDRESIKYKH</sequence>
<keyword evidence="7 11" id="KW-0653">Protein transport</keyword>
<evidence type="ECO:0000256" key="3">
    <source>
        <dbReference type="ARBA" id="ARBA00008827"/>
    </source>
</evidence>
<keyword evidence="6 11" id="KW-0931">ER-Golgi transport</keyword>
<dbReference type="GO" id="GO:0030126">
    <property type="term" value="C:COPI vesicle coat"/>
    <property type="evidence" value="ECO:0007669"/>
    <property type="project" value="TreeGrafter"/>
</dbReference>
<evidence type="ECO:0000256" key="9">
    <source>
        <dbReference type="ARBA" id="ARBA00023136"/>
    </source>
</evidence>
<evidence type="ECO:0000256" key="4">
    <source>
        <dbReference type="ARBA" id="ARBA00022448"/>
    </source>
</evidence>
<dbReference type="Pfam" id="PF04733">
    <property type="entry name" value="Coatomer_E"/>
    <property type="match status" value="1"/>
</dbReference>
<dbReference type="SUPFAM" id="SSF48452">
    <property type="entry name" value="TPR-like"/>
    <property type="match status" value="1"/>
</dbReference>
<dbReference type="GO" id="GO:0006891">
    <property type="term" value="P:intra-Golgi vesicle-mediated transport"/>
    <property type="evidence" value="ECO:0007669"/>
    <property type="project" value="TreeGrafter"/>
</dbReference>
<proteinExistence type="inferred from homology"/>
<dbReference type="Gene3D" id="1.25.40.10">
    <property type="entry name" value="Tetratricopeptide repeat domain"/>
    <property type="match status" value="1"/>
</dbReference>
<dbReference type="GO" id="GO:0005198">
    <property type="term" value="F:structural molecule activity"/>
    <property type="evidence" value="ECO:0007669"/>
    <property type="project" value="UniProtKB-UniRule"/>
</dbReference>
<dbReference type="GO" id="GO:0015031">
    <property type="term" value="P:protein transport"/>
    <property type="evidence" value="ECO:0007669"/>
    <property type="project" value="UniProtKB-UniRule"/>
</dbReference>
<dbReference type="GO" id="GO:0006890">
    <property type="term" value="P:retrograde vesicle-mediated transport, Golgi to endoplasmic reticulum"/>
    <property type="evidence" value="ECO:0007669"/>
    <property type="project" value="UniProtKB-UniRule"/>
</dbReference>
<reference evidence="12 13" key="1">
    <citation type="journal article" date="2015" name="Plant Cell">
        <title>Oil accumulation by the oleaginous diatom Fistulifera solaris as revealed by the genome and transcriptome.</title>
        <authorList>
            <person name="Tanaka T."/>
            <person name="Maeda Y."/>
            <person name="Veluchamy A."/>
            <person name="Tanaka M."/>
            <person name="Abida H."/>
            <person name="Marechal E."/>
            <person name="Bowler C."/>
            <person name="Muto M."/>
            <person name="Sunaga Y."/>
            <person name="Tanaka M."/>
            <person name="Yoshino T."/>
            <person name="Taniguchi T."/>
            <person name="Fukuda Y."/>
            <person name="Nemoto M."/>
            <person name="Matsumoto M."/>
            <person name="Wong P.S."/>
            <person name="Aburatani S."/>
            <person name="Fujibuchi W."/>
        </authorList>
    </citation>
    <scope>NUCLEOTIDE SEQUENCE [LARGE SCALE GENOMIC DNA]</scope>
    <source>
        <strain evidence="12 13">JPCC DA0580</strain>
    </source>
</reference>
<dbReference type="GO" id="GO:0006888">
    <property type="term" value="P:endoplasmic reticulum to Golgi vesicle-mediated transport"/>
    <property type="evidence" value="ECO:0007669"/>
    <property type="project" value="TreeGrafter"/>
</dbReference>
<keyword evidence="4 11" id="KW-0813">Transport</keyword>
<evidence type="ECO:0000256" key="6">
    <source>
        <dbReference type="ARBA" id="ARBA00022892"/>
    </source>
</evidence>
<keyword evidence="13" id="KW-1185">Reference proteome</keyword>
<evidence type="ECO:0000256" key="5">
    <source>
        <dbReference type="ARBA" id="ARBA00022490"/>
    </source>
</evidence>
<dbReference type="InterPro" id="IPR011990">
    <property type="entry name" value="TPR-like_helical_dom_sf"/>
</dbReference>
<comment type="subcellular location">
    <subcellularLocation>
        <location evidence="2">Cytoplasmic vesicle</location>
        <location evidence="2">COPI-coated vesicle membrane</location>
        <topology evidence="2">Peripheral membrane protein</topology>
        <orientation evidence="2">Cytoplasmic side</orientation>
    </subcellularLocation>
    <subcellularLocation>
        <location evidence="1">Golgi apparatus membrane</location>
        <topology evidence="1">Peripheral membrane protein</topology>
        <orientation evidence="1">Cytoplasmic side</orientation>
    </subcellularLocation>
</comment>
<comment type="similarity">
    <text evidence="3 11">Belongs to the COPE family.</text>
</comment>
<comment type="function">
    <text evidence="11">The coatomer is a cytosolic protein complex that binds to dilysine motifs and reversibly associates with Golgi non-clathrin-coated vesicles, which further mediate biosynthetic protein transport from the ER, via the Golgi up to the trans Golgi network. The coatomer complex is required for budding from Golgi membranes, and is essential for the retrograde Golgi-to-ER transport of dilysine-tagged proteins.</text>
</comment>
<keyword evidence="5 11" id="KW-0963">Cytoplasm</keyword>
<dbReference type="PANTHER" id="PTHR10805">
    <property type="entry name" value="COATOMER SUBUNIT EPSILON"/>
    <property type="match status" value="1"/>
</dbReference>
<gene>
    <name evidence="12" type="ORF">FisN_1Lh404</name>
</gene>
<evidence type="ECO:0000313" key="12">
    <source>
        <dbReference type="EMBL" id="GAX20937.1"/>
    </source>
</evidence>
<protein>
    <recommendedName>
        <fullName evidence="11">Coatomer subunit epsilon</fullName>
    </recommendedName>
</protein>
<dbReference type="PIRSF" id="PIRSF016478">
    <property type="entry name" value="Coatomer_esu"/>
    <property type="match status" value="1"/>
</dbReference>
<organism evidence="12 13">
    <name type="scientific">Fistulifera solaris</name>
    <name type="common">Oleaginous diatom</name>
    <dbReference type="NCBI Taxonomy" id="1519565"/>
    <lineage>
        <taxon>Eukaryota</taxon>
        <taxon>Sar</taxon>
        <taxon>Stramenopiles</taxon>
        <taxon>Ochrophyta</taxon>
        <taxon>Bacillariophyta</taxon>
        <taxon>Bacillariophyceae</taxon>
        <taxon>Bacillariophycidae</taxon>
        <taxon>Naviculales</taxon>
        <taxon>Naviculaceae</taxon>
        <taxon>Fistulifera</taxon>
    </lineage>
</organism>
<evidence type="ECO:0000313" key="13">
    <source>
        <dbReference type="Proteomes" id="UP000198406"/>
    </source>
</evidence>
<evidence type="ECO:0000256" key="1">
    <source>
        <dbReference type="ARBA" id="ARBA00004255"/>
    </source>
</evidence>